<dbReference type="GO" id="GO:0004190">
    <property type="term" value="F:aspartic-type endopeptidase activity"/>
    <property type="evidence" value="ECO:0007669"/>
    <property type="project" value="UniProtKB-EC"/>
</dbReference>
<comment type="subcellular location">
    <subcellularLocation>
        <location evidence="9">Cell membrane</location>
        <topology evidence="9">Multi-pass membrane protein</topology>
    </subcellularLocation>
</comment>
<reference evidence="12 13" key="1">
    <citation type="submission" date="2024-05" db="EMBL/GenBank/DDBJ databases">
        <authorList>
            <person name="Jiang F."/>
        </authorList>
    </citation>
    <scope>NUCLEOTIDE SEQUENCE [LARGE SCALE GENOMIC DNA]</scope>
    <source>
        <strain evidence="12 13">LZ166</strain>
    </source>
</reference>
<comment type="pathway">
    <text evidence="9">Protein modification; lipoprotein biosynthesis (signal peptide cleavage).</text>
</comment>
<dbReference type="RefSeq" id="WP_367956574.1">
    <property type="nucleotide sequence ID" value="NZ_JBDPGJ010000006.1"/>
</dbReference>
<feature type="active site" evidence="9">
    <location>
        <position position="113"/>
    </location>
</feature>
<keyword evidence="8 9" id="KW-0472">Membrane</keyword>
<dbReference type="InterPro" id="IPR001872">
    <property type="entry name" value="Peptidase_A8"/>
</dbReference>
<evidence type="ECO:0000256" key="4">
    <source>
        <dbReference type="ARBA" id="ARBA00022692"/>
    </source>
</evidence>
<gene>
    <name evidence="9 12" type="primary">lspA</name>
    <name evidence="12" type="ORF">ABGN05_23940</name>
</gene>
<dbReference type="HAMAP" id="MF_00161">
    <property type="entry name" value="LspA"/>
    <property type="match status" value="1"/>
</dbReference>
<dbReference type="NCBIfam" id="TIGR00077">
    <property type="entry name" value="lspA"/>
    <property type="match status" value="1"/>
</dbReference>
<evidence type="ECO:0000256" key="7">
    <source>
        <dbReference type="ARBA" id="ARBA00022989"/>
    </source>
</evidence>
<comment type="caution">
    <text evidence="9">Lacks conserved residue(s) required for the propagation of feature annotation.</text>
</comment>
<accession>A0ABV3SPI1</accession>
<evidence type="ECO:0000256" key="1">
    <source>
        <dbReference type="ARBA" id="ARBA00006139"/>
    </source>
</evidence>
<evidence type="ECO:0000256" key="2">
    <source>
        <dbReference type="ARBA" id="ARBA00022475"/>
    </source>
</evidence>
<dbReference type="PROSITE" id="PS00855">
    <property type="entry name" value="SPASE_II"/>
    <property type="match status" value="1"/>
</dbReference>
<dbReference type="PANTHER" id="PTHR33695:SF1">
    <property type="entry name" value="LIPOPROTEIN SIGNAL PEPTIDASE"/>
    <property type="match status" value="1"/>
</dbReference>
<keyword evidence="2 9" id="KW-1003">Cell membrane</keyword>
<comment type="function">
    <text evidence="9 10">This protein specifically catalyzes the removal of signal peptides from prolipoproteins.</text>
</comment>
<evidence type="ECO:0000313" key="13">
    <source>
        <dbReference type="Proteomes" id="UP001556692"/>
    </source>
</evidence>
<dbReference type="PRINTS" id="PR00781">
    <property type="entry name" value="LIPOSIGPTASE"/>
</dbReference>
<dbReference type="PANTHER" id="PTHR33695">
    <property type="entry name" value="LIPOPROTEIN SIGNAL PEPTIDASE"/>
    <property type="match status" value="1"/>
</dbReference>
<protein>
    <recommendedName>
        <fullName evidence="9">Lipoprotein signal peptidase</fullName>
        <ecNumber evidence="9">3.4.23.36</ecNumber>
    </recommendedName>
    <alternativeName>
        <fullName evidence="9">Prolipoprotein signal peptidase</fullName>
    </alternativeName>
    <alternativeName>
        <fullName evidence="9">Signal peptidase II</fullName>
        <shortName evidence="9">SPase II</shortName>
    </alternativeName>
</protein>
<keyword evidence="13" id="KW-1185">Reference proteome</keyword>
<proteinExistence type="inferred from homology"/>
<keyword evidence="4 9" id="KW-0812">Transmembrane</keyword>
<comment type="caution">
    <text evidence="12">The sequence shown here is derived from an EMBL/GenBank/DDBJ whole genome shotgun (WGS) entry which is preliminary data.</text>
</comment>
<dbReference type="EC" id="3.4.23.36" evidence="9"/>
<organism evidence="12 13">
    <name type="scientific">Aquibium pacificus</name>
    <dbReference type="NCBI Taxonomy" id="3153579"/>
    <lineage>
        <taxon>Bacteria</taxon>
        <taxon>Pseudomonadati</taxon>
        <taxon>Pseudomonadota</taxon>
        <taxon>Alphaproteobacteria</taxon>
        <taxon>Hyphomicrobiales</taxon>
        <taxon>Phyllobacteriaceae</taxon>
        <taxon>Aquibium</taxon>
    </lineage>
</organism>
<dbReference type="EMBL" id="JBDPGJ010000006">
    <property type="protein sequence ID" value="MEX0408701.1"/>
    <property type="molecule type" value="Genomic_DNA"/>
</dbReference>
<keyword evidence="5 9" id="KW-0064">Aspartyl protease</keyword>
<evidence type="ECO:0000256" key="5">
    <source>
        <dbReference type="ARBA" id="ARBA00022750"/>
    </source>
</evidence>
<evidence type="ECO:0000256" key="9">
    <source>
        <dbReference type="HAMAP-Rule" id="MF_00161"/>
    </source>
</evidence>
<keyword evidence="3 9" id="KW-0645">Protease</keyword>
<evidence type="ECO:0000256" key="10">
    <source>
        <dbReference type="RuleBase" id="RU000594"/>
    </source>
</evidence>
<dbReference type="Proteomes" id="UP001556692">
    <property type="component" value="Unassembled WGS sequence"/>
</dbReference>
<comment type="catalytic activity">
    <reaction evidence="9 10">
        <text>Release of signal peptides from bacterial membrane prolipoproteins. Hydrolyzes -Xaa-Yaa-Zaa-|-(S,diacylglyceryl)Cys-, in which Xaa is hydrophobic (preferably Leu), and Yaa (Ala or Ser) and Zaa (Gly or Ala) have small, neutral side chains.</text>
        <dbReference type="EC" id="3.4.23.36"/>
    </reaction>
</comment>
<feature type="transmembrane region" description="Helical" evidence="9">
    <location>
        <begin position="48"/>
        <end position="76"/>
    </location>
</feature>
<keyword evidence="6 9" id="KW-0378">Hydrolase</keyword>
<evidence type="ECO:0000256" key="6">
    <source>
        <dbReference type="ARBA" id="ARBA00022801"/>
    </source>
</evidence>
<evidence type="ECO:0000256" key="11">
    <source>
        <dbReference type="RuleBase" id="RU004181"/>
    </source>
</evidence>
<feature type="active site" evidence="9">
    <location>
        <position position="131"/>
    </location>
</feature>
<comment type="similarity">
    <text evidence="1 9 11">Belongs to the peptidase A8 family.</text>
</comment>
<evidence type="ECO:0000313" key="12">
    <source>
        <dbReference type="EMBL" id="MEX0408701.1"/>
    </source>
</evidence>
<keyword evidence="7 9" id="KW-1133">Transmembrane helix</keyword>
<evidence type="ECO:0000256" key="3">
    <source>
        <dbReference type="ARBA" id="ARBA00022670"/>
    </source>
</evidence>
<name>A0ABV3SPI1_9HYPH</name>
<sequence>MTARLLLILIGLVVVLDLVTKAWALMLPASGLPILPFFDLRLGFNTGISFGLLAAEGVNGYVVLILLTLGIVSVFLRLAWISRSSLERAGYGAIVGGALGNLLDRLPDGAVTDFLDLHAGGWHFPTFNLADVAISTGVGLLLLAADRLPPAKGKG</sequence>
<dbReference type="Pfam" id="PF01252">
    <property type="entry name" value="Peptidase_A8"/>
    <property type="match status" value="1"/>
</dbReference>
<evidence type="ECO:0000256" key="8">
    <source>
        <dbReference type="ARBA" id="ARBA00023136"/>
    </source>
</evidence>